<feature type="region of interest" description="Disordered" evidence="1">
    <location>
        <begin position="66"/>
        <end position="86"/>
    </location>
</feature>
<evidence type="ECO:0000256" key="1">
    <source>
        <dbReference type="SAM" id="MobiDB-lite"/>
    </source>
</evidence>
<organism evidence="2 3">
    <name type="scientific">Pleurodeles waltl</name>
    <name type="common">Iberian ribbed newt</name>
    <dbReference type="NCBI Taxonomy" id="8319"/>
    <lineage>
        <taxon>Eukaryota</taxon>
        <taxon>Metazoa</taxon>
        <taxon>Chordata</taxon>
        <taxon>Craniata</taxon>
        <taxon>Vertebrata</taxon>
        <taxon>Euteleostomi</taxon>
        <taxon>Amphibia</taxon>
        <taxon>Batrachia</taxon>
        <taxon>Caudata</taxon>
        <taxon>Salamandroidea</taxon>
        <taxon>Salamandridae</taxon>
        <taxon>Pleurodelinae</taxon>
        <taxon>Pleurodeles</taxon>
    </lineage>
</organism>
<proteinExistence type="predicted"/>
<name>A0AAV7NU90_PLEWA</name>
<feature type="compositionally biased region" description="Basic and acidic residues" evidence="1">
    <location>
        <begin position="1"/>
        <end position="10"/>
    </location>
</feature>
<evidence type="ECO:0000313" key="2">
    <source>
        <dbReference type="EMBL" id="KAJ1118627.1"/>
    </source>
</evidence>
<feature type="region of interest" description="Disordered" evidence="1">
    <location>
        <begin position="1"/>
        <end position="29"/>
    </location>
</feature>
<reference evidence="2" key="1">
    <citation type="journal article" date="2022" name="bioRxiv">
        <title>Sequencing and chromosome-scale assembly of the giantPleurodeles waltlgenome.</title>
        <authorList>
            <person name="Brown T."/>
            <person name="Elewa A."/>
            <person name="Iarovenko S."/>
            <person name="Subramanian E."/>
            <person name="Araus A.J."/>
            <person name="Petzold A."/>
            <person name="Susuki M."/>
            <person name="Suzuki K.-i.T."/>
            <person name="Hayashi T."/>
            <person name="Toyoda A."/>
            <person name="Oliveira C."/>
            <person name="Osipova E."/>
            <person name="Leigh N.D."/>
            <person name="Simon A."/>
            <person name="Yun M.H."/>
        </authorList>
    </citation>
    <scope>NUCLEOTIDE SEQUENCE</scope>
    <source>
        <strain evidence="2">20211129_DDA</strain>
        <tissue evidence="2">Liver</tissue>
    </source>
</reference>
<comment type="caution">
    <text evidence="2">The sequence shown here is derived from an EMBL/GenBank/DDBJ whole genome shotgun (WGS) entry which is preliminary data.</text>
</comment>
<dbReference type="Proteomes" id="UP001066276">
    <property type="component" value="Chromosome 8"/>
</dbReference>
<evidence type="ECO:0000313" key="3">
    <source>
        <dbReference type="Proteomes" id="UP001066276"/>
    </source>
</evidence>
<dbReference type="AlphaFoldDB" id="A0AAV7NU90"/>
<keyword evidence="3" id="KW-1185">Reference proteome</keyword>
<dbReference type="EMBL" id="JANPWB010000012">
    <property type="protein sequence ID" value="KAJ1118627.1"/>
    <property type="molecule type" value="Genomic_DNA"/>
</dbReference>
<protein>
    <submittedName>
        <fullName evidence="2">Uncharacterized protein</fullName>
    </submittedName>
</protein>
<sequence>MRALDLENRRASRSGPRPQSCSEATQGMRFPRAAVAPPCLLLRARRACGTKGEGAGTHLRAALGTGMTAEDRWSPGGPVVRAPDKH</sequence>
<gene>
    <name evidence="2" type="ORF">NDU88_006816</name>
</gene>
<accession>A0AAV7NU90</accession>